<feature type="domain" description="Alpha-L-rhamnosidase concanavalin-like" evidence="4">
    <location>
        <begin position="346"/>
        <end position="429"/>
    </location>
</feature>
<dbReference type="EMBL" id="AGXV01000007">
    <property type="protein sequence ID" value="EIY70186.1"/>
    <property type="molecule type" value="Genomic_DNA"/>
</dbReference>
<dbReference type="InterPro" id="IPR016007">
    <property type="entry name" value="Alpha_rhamnosid"/>
</dbReference>
<dbReference type="RefSeq" id="WP_007478554.1">
    <property type="nucleotide sequence ID" value="NZ_JH724307.1"/>
</dbReference>
<evidence type="ECO:0000256" key="2">
    <source>
        <dbReference type="ARBA" id="ARBA00012652"/>
    </source>
</evidence>
<evidence type="ECO:0000259" key="4">
    <source>
        <dbReference type="Pfam" id="PF05592"/>
    </source>
</evidence>
<dbReference type="Gene3D" id="1.50.10.10">
    <property type="match status" value="1"/>
</dbReference>
<dbReference type="Pfam" id="PF05592">
    <property type="entry name" value="Bac_rhamnosid"/>
    <property type="match status" value="1"/>
</dbReference>
<reference evidence="8 9" key="1">
    <citation type="submission" date="2012-02" db="EMBL/GenBank/DDBJ databases">
        <title>The Genome Sequence of Bacteroides salyersiae CL02T12C01.</title>
        <authorList>
            <consortium name="The Broad Institute Genome Sequencing Platform"/>
            <person name="Earl A."/>
            <person name="Ward D."/>
            <person name="Feldgarden M."/>
            <person name="Gevers D."/>
            <person name="Zitomersky N.L."/>
            <person name="Coyne M.J."/>
            <person name="Comstock L.E."/>
            <person name="Young S.K."/>
            <person name="Zeng Q."/>
            <person name="Gargeya S."/>
            <person name="Fitzgerald M."/>
            <person name="Haas B."/>
            <person name="Abouelleil A."/>
            <person name="Alvarado L."/>
            <person name="Arachchi H.M."/>
            <person name="Berlin A."/>
            <person name="Chapman S.B."/>
            <person name="Gearin G."/>
            <person name="Goldberg J."/>
            <person name="Griggs A."/>
            <person name="Gujja S."/>
            <person name="Hansen M."/>
            <person name="Heiman D."/>
            <person name="Howarth C."/>
            <person name="Larimer J."/>
            <person name="Lui A."/>
            <person name="MacDonald P.J.P."/>
            <person name="McCowen C."/>
            <person name="Montmayeur A."/>
            <person name="Murphy C."/>
            <person name="Neiman D."/>
            <person name="Pearson M."/>
            <person name="Priest M."/>
            <person name="Roberts A."/>
            <person name="Saif S."/>
            <person name="Shea T."/>
            <person name="Sisk P."/>
            <person name="Stolte C."/>
            <person name="Sykes S."/>
            <person name="Wortman J."/>
            <person name="Nusbaum C."/>
            <person name="Birren B."/>
        </authorList>
    </citation>
    <scope>NUCLEOTIDE SEQUENCE [LARGE SCALE GENOMIC DNA]</scope>
    <source>
        <strain evidence="8 9">CL02T12C01</strain>
    </source>
</reference>
<dbReference type="InterPro" id="IPR013737">
    <property type="entry name" value="Bac_rhamnosid_N"/>
</dbReference>
<name>I9TLB7_9BACE</name>
<evidence type="ECO:0000259" key="5">
    <source>
        <dbReference type="Pfam" id="PF08531"/>
    </source>
</evidence>
<dbReference type="InterPro" id="IPR008928">
    <property type="entry name" value="6-hairpin_glycosidase_sf"/>
</dbReference>
<dbReference type="Proteomes" id="UP000005150">
    <property type="component" value="Unassembled WGS sequence"/>
</dbReference>
<dbReference type="InterPro" id="IPR035396">
    <property type="entry name" value="Bac_rhamnosid6H"/>
</dbReference>
<dbReference type="Gene3D" id="2.60.40.10">
    <property type="entry name" value="Immunoglobulins"/>
    <property type="match status" value="1"/>
</dbReference>
<evidence type="ECO:0000313" key="8">
    <source>
        <dbReference type="EMBL" id="EIY70186.1"/>
    </source>
</evidence>
<dbReference type="InterPro" id="IPR008902">
    <property type="entry name" value="Rhamnosid_concanavalin"/>
</dbReference>
<dbReference type="InterPro" id="IPR012341">
    <property type="entry name" value="6hp_glycosidase-like_sf"/>
</dbReference>
<dbReference type="InterPro" id="IPR013783">
    <property type="entry name" value="Ig-like_fold"/>
</dbReference>
<evidence type="ECO:0000256" key="1">
    <source>
        <dbReference type="ARBA" id="ARBA00001445"/>
    </source>
</evidence>
<evidence type="ECO:0000259" key="7">
    <source>
        <dbReference type="Pfam" id="PF17390"/>
    </source>
</evidence>
<evidence type="ECO:0000313" key="9">
    <source>
        <dbReference type="Proteomes" id="UP000005150"/>
    </source>
</evidence>
<comment type="caution">
    <text evidence="8">The sequence shown here is derived from an EMBL/GenBank/DDBJ whole genome shotgun (WGS) entry which is preliminary data.</text>
</comment>
<dbReference type="Pfam" id="PF17390">
    <property type="entry name" value="Bac_rhamnosid_C"/>
    <property type="match status" value="1"/>
</dbReference>
<dbReference type="Gene3D" id="2.60.420.10">
    <property type="entry name" value="Maltose phosphorylase, domain 3"/>
    <property type="match status" value="1"/>
</dbReference>
<dbReference type="AlphaFoldDB" id="I9TLB7"/>
<feature type="domain" description="Alpha-L-rhamnosidase six-hairpin glycosidase" evidence="6">
    <location>
        <begin position="439"/>
        <end position="770"/>
    </location>
</feature>
<accession>I9TLB7</accession>
<dbReference type="PATRIC" id="fig|997887.3.peg.462"/>
<dbReference type="GO" id="GO:0030596">
    <property type="term" value="F:alpha-L-rhamnosidase activity"/>
    <property type="evidence" value="ECO:0007669"/>
    <property type="project" value="UniProtKB-EC"/>
</dbReference>
<keyword evidence="3" id="KW-0378">Hydrolase</keyword>
<evidence type="ECO:0000256" key="3">
    <source>
        <dbReference type="ARBA" id="ARBA00022801"/>
    </source>
</evidence>
<feature type="domain" description="Bacterial alpha-L-rhamnosidase N-terminal" evidence="5">
    <location>
        <begin position="151"/>
        <end position="330"/>
    </location>
</feature>
<dbReference type="PANTHER" id="PTHR33307:SF6">
    <property type="entry name" value="ALPHA-RHAMNOSIDASE (EUROFUNG)-RELATED"/>
    <property type="match status" value="1"/>
</dbReference>
<gene>
    <name evidence="8" type="ORF">HMPREF1071_00443</name>
</gene>
<dbReference type="InterPro" id="IPR035398">
    <property type="entry name" value="Bac_rhamnosid_C"/>
</dbReference>
<dbReference type="Pfam" id="PF17389">
    <property type="entry name" value="Bac_rhamnosid6H"/>
    <property type="match status" value="1"/>
</dbReference>
<dbReference type="EC" id="3.2.1.40" evidence="2"/>
<dbReference type="Pfam" id="PF08531">
    <property type="entry name" value="Bac_rhamnosid_N"/>
    <property type="match status" value="1"/>
</dbReference>
<dbReference type="Pfam" id="PF25788">
    <property type="entry name" value="Ig_Rha78A_N"/>
    <property type="match status" value="1"/>
</dbReference>
<dbReference type="PIRSF" id="PIRSF010631">
    <property type="entry name" value="A-rhamnsds"/>
    <property type="match status" value="1"/>
</dbReference>
<protein>
    <recommendedName>
        <fullName evidence="2">alpha-L-rhamnosidase</fullName>
        <ecNumber evidence="2">3.2.1.40</ecNumber>
    </recommendedName>
</protein>
<evidence type="ECO:0000259" key="6">
    <source>
        <dbReference type="Pfam" id="PF17389"/>
    </source>
</evidence>
<dbReference type="SUPFAM" id="SSF48208">
    <property type="entry name" value="Six-hairpin glycosidases"/>
    <property type="match status" value="1"/>
</dbReference>
<sequence length="871" mass="100351">MRVFDLRTDYLTNPVAIQANFIWLGWKLDVCNGKNRNKMQSAYQILVASDSLLLFDDIGDLWDSGKVNSSQSQQILYKGRALVSRQHVYWKVRVWDENDQVTEWSAIANWAIGLEPVDWLASWISNREDDTPLEANVAPAPFFRKNIEVVKEIKNARVYICGLGFYEMYINGDRIGDQMLAPAVTNYDKRTIEHILYPYDDQSHKRILYNTFDVTSYLKKGKNCLGVILGNGWYNQRGRTVEGYMWYDTPRLLLQLEIVYQDGTMENIVSDESWKCAIGPLVSDNIFTGEVYDARKEMDGWSSVEYDDSLWQKAIKVRSPEGKLYPQTAPYDKVMQMYHPELKEQVNDSVYRFVLPKMIAGWAMLTVSGEAGDCIKLRFIGEEGIDFGQSDTYILKGNGEECWEPRFTWHTFREIEVISPKVALNAQSLIVKEIYTDVDETGTFVSSDTILNSIYRKYIHTQKINMHGSISSDCPHRERLAYTGDGQVLVESMLYAFDCTRFLYKWLDDIADAQNHMTGYVPHTAPFGGGGGGPAWGSAYVIMPWAYYHQYGDTILLSRHYDGMKHWIQYLGTRLDARGIVVKEEPNGWCLGDWCTPDKIELPESLVNTAYYYRVTDIMSKVARVLNRTEDTSYFDALAKQIKQNFNEVFWDEDENGYWESRQGANVFPLAFRLVPEDRKEKVLNTLLRQIESLGYHFDTGILATPLLLKVLTENNYGDVAYKLITQRSYPSFGHYITRDEYSCLWEDWHGNSSRCHPMFGSVVAWFYDTLLGIRYDSERPGMKHIIICPRPIGDLSFCKGSFRSLYGMVRSEWEVDGEQGFSVKVEIPANTTATLFIPKQYTEVMESGKCMEMKDNTLFLGSGVYHFIMK</sequence>
<dbReference type="PANTHER" id="PTHR33307">
    <property type="entry name" value="ALPHA-RHAMNOSIDASE (EUROFUNG)"/>
    <property type="match status" value="1"/>
</dbReference>
<proteinExistence type="predicted"/>
<dbReference type="HOGENOM" id="CLU_002926_1_1_10"/>
<dbReference type="Gene3D" id="2.60.120.260">
    <property type="entry name" value="Galactose-binding domain-like"/>
    <property type="match status" value="2"/>
</dbReference>
<keyword evidence="9" id="KW-1185">Reference proteome</keyword>
<organism evidence="8 9">
    <name type="scientific">Bacteroides salyersiae CL02T12C01</name>
    <dbReference type="NCBI Taxonomy" id="997887"/>
    <lineage>
        <taxon>Bacteria</taxon>
        <taxon>Pseudomonadati</taxon>
        <taxon>Bacteroidota</taxon>
        <taxon>Bacteroidia</taxon>
        <taxon>Bacteroidales</taxon>
        <taxon>Bacteroidaceae</taxon>
        <taxon>Bacteroides</taxon>
    </lineage>
</organism>
<comment type="catalytic activity">
    <reaction evidence="1">
        <text>Hydrolysis of terminal non-reducing alpha-L-rhamnose residues in alpha-L-rhamnosides.</text>
        <dbReference type="EC" id="3.2.1.40"/>
    </reaction>
</comment>
<feature type="domain" description="Alpha-L-rhamnosidase C-terminal" evidence="7">
    <location>
        <begin position="773"/>
        <end position="849"/>
    </location>
</feature>
<dbReference type="GO" id="GO:0005975">
    <property type="term" value="P:carbohydrate metabolic process"/>
    <property type="evidence" value="ECO:0007669"/>
    <property type="project" value="InterPro"/>
</dbReference>